<accession>A0AB39XFV9</accession>
<keyword evidence="3" id="KW-0269">Exonuclease</keyword>
<dbReference type="InterPro" id="IPR012337">
    <property type="entry name" value="RNaseH-like_sf"/>
</dbReference>
<dbReference type="SUPFAM" id="SSF53098">
    <property type="entry name" value="Ribonuclease H-like"/>
    <property type="match status" value="1"/>
</dbReference>
<dbReference type="GO" id="GO:0003676">
    <property type="term" value="F:nucleic acid binding"/>
    <property type="evidence" value="ECO:0007669"/>
    <property type="project" value="InterPro"/>
</dbReference>
<dbReference type="RefSeq" id="WP_369720353.1">
    <property type="nucleotide sequence ID" value="NZ_CP165734.1"/>
</dbReference>
<organism evidence="3">
    <name type="scientific">Bradyrhizobium sp. LLZ17</name>
    <dbReference type="NCBI Taxonomy" id="3239388"/>
    <lineage>
        <taxon>Bacteria</taxon>
        <taxon>Pseudomonadati</taxon>
        <taxon>Pseudomonadota</taxon>
        <taxon>Alphaproteobacteria</taxon>
        <taxon>Hyphomicrobiales</taxon>
        <taxon>Nitrobacteraceae</taxon>
        <taxon>Bradyrhizobium</taxon>
    </lineage>
</organism>
<gene>
    <name evidence="3" type="ORF">AB8Z38_24670</name>
</gene>
<dbReference type="PANTHER" id="PTHR30231:SF41">
    <property type="entry name" value="DNA POLYMERASE III SUBUNIT EPSILON"/>
    <property type="match status" value="1"/>
</dbReference>
<dbReference type="Pfam" id="PF00929">
    <property type="entry name" value="RNase_T"/>
    <property type="match status" value="1"/>
</dbReference>
<sequence>MTFFDVETTGLNTSDRIITLAAIKLLNPETCATRIEAEFMHLIFDPGRKSHPKAEAVHGYSDWVLRHQDTFDVHAETIQKFFNSSDLLVAHNAEFDLAFYNREMERTGRSPFANETFCTMTAFRQRGLPGSASLGAVCHRMGIARASGQHGALEDTWLALRVYLWLKNVPFSAPLPPEFQKGPSNLRPAPQLPVGPLPRRRRKRTASPSAVIGELGDGSTVI</sequence>
<dbReference type="SMART" id="SM00479">
    <property type="entry name" value="EXOIII"/>
    <property type="match status" value="1"/>
</dbReference>
<dbReference type="AlphaFoldDB" id="A0AB39XFV9"/>
<evidence type="ECO:0000256" key="1">
    <source>
        <dbReference type="SAM" id="MobiDB-lite"/>
    </source>
</evidence>
<keyword evidence="3" id="KW-0540">Nuclease</keyword>
<feature type="domain" description="Exonuclease" evidence="2">
    <location>
        <begin position="1"/>
        <end position="172"/>
    </location>
</feature>
<dbReference type="EMBL" id="CP165734">
    <property type="protein sequence ID" value="XDV55914.1"/>
    <property type="molecule type" value="Genomic_DNA"/>
</dbReference>
<reference evidence="3" key="1">
    <citation type="submission" date="2024-08" db="EMBL/GenBank/DDBJ databases">
        <authorList>
            <person name="Chaddad Z."/>
            <person name="Lamrabet M."/>
            <person name="Bouhnik O."/>
            <person name="Alami S."/>
            <person name="Wipf D."/>
            <person name="Courty P.E."/>
            <person name="Missbah El Idrissi M."/>
        </authorList>
    </citation>
    <scope>NUCLEOTIDE SEQUENCE</scope>
    <source>
        <strain evidence="3">LLZ17</strain>
    </source>
</reference>
<dbReference type="PANTHER" id="PTHR30231">
    <property type="entry name" value="DNA POLYMERASE III SUBUNIT EPSILON"/>
    <property type="match status" value="1"/>
</dbReference>
<dbReference type="InterPro" id="IPR036397">
    <property type="entry name" value="RNaseH_sf"/>
</dbReference>
<protein>
    <submittedName>
        <fullName evidence="3">Exonuclease domain-containing protein</fullName>
    </submittedName>
</protein>
<evidence type="ECO:0000259" key="2">
    <source>
        <dbReference type="SMART" id="SM00479"/>
    </source>
</evidence>
<keyword evidence="3" id="KW-0378">Hydrolase</keyword>
<name>A0AB39XFV9_9BRAD</name>
<dbReference type="InterPro" id="IPR013520">
    <property type="entry name" value="Ribonucl_H"/>
</dbReference>
<dbReference type="CDD" id="cd06127">
    <property type="entry name" value="DEDDh"/>
    <property type="match status" value="1"/>
</dbReference>
<dbReference type="GO" id="GO:0008408">
    <property type="term" value="F:3'-5' exonuclease activity"/>
    <property type="evidence" value="ECO:0007669"/>
    <property type="project" value="TreeGrafter"/>
</dbReference>
<feature type="region of interest" description="Disordered" evidence="1">
    <location>
        <begin position="179"/>
        <end position="222"/>
    </location>
</feature>
<evidence type="ECO:0000313" key="3">
    <source>
        <dbReference type="EMBL" id="XDV55914.1"/>
    </source>
</evidence>
<proteinExistence type="predicted"/>
<dbReference type="Gene3D" id="3.30.420.10">
    <property type="entry name" value="Ribonuclease H-like superfamily/Ribonuclease H"/>
    <property type="match status" value="1"/>
</dbReference>
<dbReference type="GO" id="GO:0006259">
    <property type="term" value="P:DNA metabolic process"/>
    <property type="evidence" value="ECO:0007669"/>
    <property type="project" value="UniProtKB-ARBA"/>
</dbReference>